<reference evidence="1" key="1">
    <citation type="submission" date="2009-11" db="EMBL/GenBank/DDBJ databases">
        <authorList>
            <consortium name="US DOE Joint Genome Institute (JGI-PGF)"/>
            <person name="Ottilar R."/>
            <person name="Schmutz J."/>
            <person name="Salamov A."/>
            <person name="Cheng J.F."/>
            <person name="Lucas S."/>
            <person name="Pitluck S."/>
            <person name="Gundlach H."/>
            <person name="Guo Y."/>
            <person name="Haberer G."/>
            <person name="Nasrallah J."/>
            <person name="Mayer K.F.X."/>
            <person name="van de Peer Y."/>
            <person name="Weigel D."/>
            <person name="Grigoriev I.V."/>
        </authorList>
    </citation>
    <scope>NUCLEOTIDE SEQUENCE</scope>
    <source>
        <strain evidence="1">Nigerian</strain>
    </source>
</reference>
<gene>
    <name evidence="1" type="ORF">XENTR_v90026126mg</name>
</gene>
<evidence type="ECO:0000313" key="1">
    <source>
        <dbReference type="EMBL" id="OCA20128.1"/>
    </source>
</evidence>
<dbReference type="AlphaFoldDB" id="A0A1B8YAY8"/>
<sequence>MKIQGVTAGWHGAPWAVTGSLGGGGELCDATIKSEQMLFGTQGGSDNCVMFVCLFLFLSHCNKIQINTRYIYIQDQMLIQYINISGVTQTLLSVSPRWN</sequence>
<protein>
    <submittedName>
        <fullName evidence="1">Uncharacterized protein</fullName>
    </submittedName>
</protein>
<reference evidence="1" key="2">
    <citation type="journal article" date="2010" name="Science">
        <title>The genome of the Western clawed frog Xenopus tropicalis.</title>
        <authorList>
            <person name="Hellsten U."/>
            <person name="Harland R.M."/>
            <person name="Gilchrist M.J."/>
            <person name="Hendrix D."/>
            <person name="Jurka J."/>
            <person name="Kapitonov V."/>
            <person name="Ovcharenko I."/>
            <person name="Putnam N.H."/>
            <person name="Shu S."/>
            <person name="Taher L."/>
            <person name="Blitz I.L."/>
            <person name="Blumberg B."/>
            <person name="Dichmann D.S."/>
            <person name="Dubchak I."/>
            <person name="Amaya E."/>
            <person name="Detter J.C."/>
            <person name="Fletcher R."/>
            <person name="Gerhard D.S."/>
            <person name="Goodstein D."/>
            <person name="Graves T."/>
            <person name="Grigoriev I.V."/>
            <person name="Grimwood J."/>
            <person name="Kawashima T."/>
            <person name="Lindquist E."/>
            <person name="Lucas S.M."/>
            <person name="Mead P.E."/>
            <person name="Mitros T."/>
            <person name="Ogino H."/>
            <person name="Ohta Y."/>
            <person name="Poliakov A.V."/>
            <person name="Pollet N."/>
            <person name="Robert J."/>
            <person name="Salamov A."/>
            <person name="Sater A.K."/>
            <person name="Schmutz J."/>
            <person name="Terry A."/>
            <person name="Vize P.D."/>
            <person name="Warren W.C."/>
            <person name="Wells D."/>
            <person name="Wills A."/>
            <person name="Wilson R.K."/>
            <person name="Zimmerman L.B."/>
            <person name="Zorn A.M."/>
            <person name="Grainger R."/>
            <person name="Grammer T."/>
            <person name="Khokha M.K."/>
            <person name="Richardson P.M."/>
            <person name="Rokhsar D.S."/>
        </authorList>
    </citation>
    <scope>NUCLEOTIDE SEQUENCE [LARGE SCALE GENOMIC DNA]</scope>
    <source>
        <strain evidence="1">Nigerian</strain>
    </source>
</reference>
<proteinExistence type="predicted"/>
<reference evidence="1" key="3">
    <citation type="submission" date="2016-05" db="EMBL/GenBank/DDBJ databases">
        <title>WGS assembly of Xenopus tropicalis.</title>
        <authorList>
            <person name="Sessions A."/>
            <person name="Jenkins J."/>
            <person name="Mitros T."/>
            <person name="Lyons J.T."/>
            <person name="Dichmann D.S."/>
            <person name="Robert J."/>
            <person name="Harland R.M."/>
            <person name="Rokhsar D.S."/>
        </authorList>
    </citation>
    <scope>NUCLEOTIDE SEQUENCE</scope>
    <source>
        <strain evidence="1">Nigerian</strain>
    </source>
</reference>
<organism evidence="1">
    <name type="scientific">Xenopus tropicalis</name>
    <name type="common">Western clawed frog</name>
    <name type="synonym">Silurana tropicalis</name>
    <dbReference type="NCBI Taxonomy" id="8364"/>
    <lineage>
        <taxon>Eukaryota</taxon>
        <taxon>Metazoa</taxon>
        <taxon>Chordata</taxon>
        <taxon>Craniata</taxon>
        <taxon>Vertebrata</taxon>
        <taxon>Euteleostomi</taxon>
        <taxon>Amphibia</taxon>
        <taxon>Batrachia</taxon>
        <taxon>Anura</taxon>
        <taxon>Pipoidea</taxon>
        <taxon>Pipidae</taxon>
        <taxon>Xenopodinae</taxon>
        <taxon>Xenopus</taxon>
        <taxon>Silurana</taxon>
    </lineage>
</organism>
<name>A0A1B8YAY8_XENTR</name>
<accession>A0A1B8YAY8</accession>
<dbReference type="EMBL" id="KV460357">
    <property type="protein sequence ID" value="OCA20128.1"/>
    <property type="molecule type" value="Genomic_DNA"/>
</dbReference>